<dbReference type="Proteomes" id="UP000037136">
    <property type="component" value="Unassembled WGS sequence"/>
</dbReference>
<keyword evidence="2" id="KW-0732">Signal</keyword>
<organism evidence="3 4">
    <name type="scientific">Ophiocordyceps unilateralis</name>
    <name type="common">Zombie-ant fungus</name>
    <name type="synonym">Torrubia unilateralis</name>
    <dbReference type="NCBI Taxonomy" id="268505"/>
    <lineage>
        <taxon>Eukaryota</taxon>
        <taxon>Fungi</taxon>
        <taxon>Dikarya</taxon>
        <taxon>Ascomycota</taxon>
        <taxon>Pezizomycotina</taxon>
        <taxon>Sordariomycetes</taxon>
        <taxon>Hypocreomycetidae</taxon>
        <taxon>Hypocreales</taxon>
        <taxon>Ophiocordycipitaceae</taxon>
        <taxon>Ophiocordyceps</taxon>
    </lineage>
</organism>
<sequence length="133" mass="14096">MKASFLAALWATAAAASPISNGLITIHRNNSIQLNQPTQTTDLSPAATTTTTNNNNNNNNSKPVDVKADKGAETAVVDQNKDPRSGHGAQASQTFRGCDAWVLGLKWTGWCHFAAGLDNRAPGEERNSTAYGE</sequence>
<dbReference type="EMBL" id="LAZP02000517">
    <property type="protein sequence ID" value="PFH56749.1"/>
    <property type="molecule type" value="Genomic_DNA"/>
</dbReference>
<reference evidence="3 4" key="2">
    <citation type="journal article" date="2017" name="Sci. Rep.">
        <title>Ant-infecting Ophiocordyceps genomes reveal a high diversity of potential behavioral manipulation genes and a possible major role for enterotoxins.</title>
        <authorList>
            <person name="de Bekker C."/>
            <person name="Ohm R.A."/>
            <person name="Evans H.C."/>
            <person name="Brachmann A."/>
            <person name="Hughes D.P."/>
        </authorList>
    </citation>
    <scope>NUCLEOTIDE SEQUENCE [LARGE SCALE GENOMIC DNA]</scope>
    <source>
        <strain evidence="3 4">SC16a</strain>
    </source>
</reference>
<evidence type="ECO:0000256" key="1">
    <source>
        <dbReference type="SAM" id="MobiDB-lite"/>
    </source>
</evidence>
<proteinExistence type="predicted"/>
<reference evidence="3 4" key="1">
    <citation type="journal article" date="2015" name="BMC Genomics">
        <title>Gene expression during zombie ant biting behavior reflects the complexity underlying fungal parasitic behavioral manipulation.</title>
        <authorList>
            <person name="de Bekker C."/>
            <person name="Ohm R.A."/>
            <person name="Loreto R.G."/>
            <person name="Sebastian A."/>
            <person name="Albert I."/>
            <person name="Merrow M."/>
            <person name="Brachmann A."/>
            <person name="Hughes D.P."/>
        </authorList>
    </citation>
    <scope>NUCLEOTIDE SEQUENCE [LARGE SCALE GENOMIC DNA]</scope>
    <source>
        <strain evidence="3 4">SC16a</strain>
    </source>
</reference>
<comment type="caution">
    <text evidence="3">The sequence shown here is derived from an EMBL/GenBank/DDBJ whole genome shotgun (WGS) entry which is preliminary data.</text>
</comment>
<protein>
    <submittedName>
        <fullName evidence="3">Uncharacterized protein</fullName>
    </submittedName>
</protein>
<feature type="region of interest" description="Disordered" evidence="1">
    <location>
        <begin position="35"/>
        <end position="92"/>
    </location>
</feature>
<evidence type="ECO:0000256" key="2">
    <source>
        <dbReference type="SAM" id="SignalP"/>
    </source>
</evidence>
<gene>
    <name evidence="3" type="ORF">XA68_16052</name>
</gene>
<keyword evidence="4" id="KW-1185">Reference proteome</keyword>
<evidence type="ECO:0000313" key="4">
    <source>
        <dbReference type="Proteomes" id="UP000037136"/>
    </source>
</evidence>
<feature type="compositionally biased region" description="Polar residues" evidence="1">
    <location>
        <begin position="35"/>
        <end position="47"/>
    </location>
</feature>
<feature type="chain" id="PRO_5012337662" evidence="2">
    <location>
        <begin position="17"/>
        <end position="133"/>
    </location>
</feature>
<feature type="compositionally biased region" description="Low complexity" evidence="1">
    <location>
        <begin position="48"/>
        <end position="60"/>
    </location>
</feature>
<evidence type="ECO:0000313" key="3">
    <source>
        <dbReference type="EMBL" id="PFH56749.1"/>
    </source>
</evidence>
<dbReference type="AlphaFoldDB" id="A0A2A9P5P9"/>
<name>A0A2A9P5P9_OPHUN</name>
<accession>A0A2A9P5P9</accession>
<feature type="signal peptide" evidence="2">
    <location>
        <begin position="1"/>
        <end position="16"/>
    </location>
</feature>